<proteinExistence type="predicted"/>
<dbReference type="InterPro" id="IPR005821">
    <property type="entry name" value="Ion_trans_dom"/>
</dbReference>
<keyword evidence="5" id="KW-0631">Potassium channel</keyword>
<keyword evidence="8 12" id="KW-1133">Transmembrane helix</keyword>
<organism evidence="15 16">
    <name type="scientific">Branchiostoma lanceolatum</name>
    <name type="common">Common lancelet</name>
    <name type="synonym">Amphioxus lanceolatum</name>
    <dbReference type="NCBI Taxonomy" id="7740"/>
    <lineage>
        <taxon>Eukaryota</taxon>
        <taxon>Metazoa</taxon>
        <taxon>Chordata</taxon>
        <taxon>Cephalochordata</taxon>
        <taxon>Leptocardii</taxon>
        <taxon>Amphioxiformes</taxon>
        <taxon>Branchiostomatidae</taxon>
        <taxon>Branchiostoma</taxon>
    </lineage>
</organism>
<reference evidence="15" key="1">
    <citation type="submission" date="2022-01" db="EMBL/GenBank/DDBJ databases">
        <authorList>
            <person name="Braso-Vives M."/>
        </authorList>
    </citation>
    <scope>NUCLEOTIDE SEQUENCE</scope>
</reference>
<evidence type="ECO:0000313" key="15">
    <source>
        <dbReference type="EMBL" id="CAH1225706.1"/>
    </source>
</evidence>
<keyword evidence="11" id="KW-0407">Ion channel</keyword>
<protein>
    <submittedName>
        <fullName evidence="15">KCNA2 protein</fullName>
    </submittedName>
</protein>
<dbReference type="Gene3D" id="1.20.120.350">
    <property type="entry name" value="Voltage-gated potassium channels. Chain C"/>
    <property type="match status" value="1"/>
</dbReference>
<comment type="subcellular location">
    <subcellularLocation>
        <location evidence="1">Membrane</location>
        <topology evidence="1">Multi-pass membrane protein</topology>
    </subcellularLocation>
</comment>
<dbReference type="InterPro" id="IPR003972">
    <property type="entry name" value="K_chnl_volt-dep_Kv1"/>
</dbReference>
<dbReference type="GO" id="GO:0001508">
    <property type="term" value="P:action potential"/>
    <property type="evidence" value="ECO:0007669"/>
    <property type="project" value="TreeGrafter"/>
</dbReference>
<keyword evidence="6" id="KW-0851">Voltage-gated channel</keyword>
<evidence type="ECO:0000256" key="12">
    <source>
        <dbReference type="SAM" id="Phobius"/>
    </source>
</evidence>
<name>A0A8J9V9N9_BRALA</name>
<evidence type="ECO:0000256" key="9">
    <source>
        <dbReference type="ARBA" id="ARBA00023065"/>
    </source>
</evidence>
<evidence type="ECO:0000259" key="13">
    <source>
        <dbReference type="Pfam" id="PF00520"/>
    </source>
</evidence>
<dbReference type="SUPFAM" id="SSF54695">
    <property type="entry name" value="POZ domain"/>
    <property type="match status" value="1"/>
</dbReference>
<dbReference type="PRINTS" id="PR01496">
    <property type="entry name" value="SHAKERCHANEL"/>
</dbReference>
<dbReference type="PANTHER" id="PTHR11537">
    <property type="entry name" value="VOLTAGE-GATED POTASSIUM CHANNEL"/>
    <property type="match status" value="1"/>
</dbReference>
<feature type="transmembrane region" description="Helical" evidence="12">
    <location>
        <begin position="159"/>
        <end position="178"/>
    </location>
</feature>
<evidence type="ECO:0000256" key="10">
    <source>
        <dbReference type="ARBA" id="ARBA00023136"/>
    </source>
</evidence>
<evidence type="ECO:0000256" key="7">
    <source>
        <dbReference type="ARBA" id="ARBA00022958"/>
    </source>
</evidence>
<feature type="domain" description="Potassium channel tetramerisation-type BTB" evidence="14">
    <location>
        <begin position="31"/>
        <end position="119"/>
    </location>
</feature>
<evidence type="ECO:0000256" key="2">
    <source>
        <dbReference type="ARBA" id="ARBA00022448"/>
    </source>
</evidence>
<dbReference type="PANTHER" id="PTHR11537:SF113">
    <property type="entry name" value="POTASSIUM VOLTAGE-GATED CHANNEL PROTEIN SHAKER"/>
    <property type="match status" value="1"/>
</dbReference>
<keyword evidence="4 12" id="KW-0812">Transmembrane</keyword>
<evidence type="ECO:0000256" key="4">
    <source>
        <dbReference type="ARBA" id="ARBA00022692"/>
    </source>
</evidence>
<accession>A0A8J9V9N9</accession>
<dbReference type="EMBL" id="OV696686">
    <property type="protein sequence ID" value="CAH1225706.1"/>
    <property type="molecule type" value="Genomic_DNA"/>
</dbReference>
<dbReference type="Proteomes" id="UP000838412">
    <property type="component" value="Chromosome 1"/>
</dbReference>
<dbReference type="Gene3D" id="3.30.710.10">
    <property type="entry name" value="Potassium Channel Kv1.1, Chain A"/>
    <property type="match status" value="1"/>
</dbReference>
<keyword evidence="3" id="KW-0633">Potassium transport</keyword>
<keyword evidence="7" id="KW-0630">Potassium</keyword>
<evidence type="ECO:0000259" key="14">
    <source>
        <dbReference type="Pfam" id="PF02214"/>
    </source>
</evidence>
<evidence type="ECO:0000256" key="5">
    <source>
        <dbReference type="ARBA" id="ARBA00022826"/>
    </source>
</evidence>
<dbReference type="InterPro" id="IPR027359">
    <property type="entry name" value="Volt_channel_dom_sf"/>
</dbReference>
<dbReference type="AlphaFoldDB" id="A0A8J9V9N9"/>
<dbReference type="InterPro" id="IPR003131">
    <property type="entry name" value="T1-type_BTB"/>
</dbReference>
<dbReference type="PRINTS" id="PR00169">
    <property type="entry name" value="KCHANNEL"/>
</dbReference>
<evidence type="ECO:0000256" key="8">
    <source>
        <dbReference type="ARBA" id="ARBA00022989"/>
    </source>
</evidence>
<keyword evidence="2" id="KW-0813">Transport</keyword>
<keyword evidence="9" id="KW-0406">Ion transport</keyword>
<dbReference type="InterPro" id="IPR028325">
    <property type="entry name" value="VG_K_chnl"/>
</dbReference>
<gene>
    <name evidence="15" type="primary">KCNA2</name>
    <name evidence="15" type="ORF">BLAG_LOCUS178</name>
</gene>
<evidence type="ECO:0000313" key="16">
    <source>
        <dbReference type="Proteomes" id="UP000838412"/>
    </source>
</evidence>
<dbReference type="Pfam" id="PF00520">
    <property type="entry name" value="Ion_trans"/>
    <property type="match status" value="1"/>
</dbReference>
<evidence type="ECO:0000256" key="11">
    <source>
        <dbReference type="ARBA" id="ARBA00023303"/>
    </source>
</evidence>
<dbReference type="Pfam" id="PF02214">
    <property type="entry name" value="BTB_2"/>
    <property type="match status" value="1"/>
</dbReference>
<keyword evidence="10 12" id="KW-0472">Membrane</keyword>
<keyword evidence="16" id="KW-1185">Reference proteome</keyword>
<dbReference type="OrthoDB" id="5864281at2759"/>
<evidence type="ECO:0000256" key="6">
    <source>
        <dbReference type="ARBA" id="ARBA00022882"/>
    </source>
</evidence>
<evidence type="ECO:0000256" key="3">
    <source>
        <dbReference type="ARBA" id="ARBA00022538"/>
    </source>
</evidence>
<dbReference type="GO" id="GO:0051260">
    <property type="term" value="P:protein homooligomerization"/>
    <property type="evidence" value="ECO:0007669"/>
    <property type="project" value="InterPro"/>
</dbReference>
<dbReference type="GO" id="GO:0005249">
    <property type="term" value="F:voltage-gated potassium channel activity"/>
    <property type="evidence" value="ECO:0007669"/>
    <property type="project" value="InterPro"/>
</dbReference>
<dbReference type="SUPFAM" id="SSF81324">
    <property type="entry name" value="Voltage-gated potassium channels"/>
    <property type="match status" value="1"/>
</dbReference>
<evidence type="ECO:0000256" key="1">
    <source>
        <dbReference type="ARBA" id="ARBA00004141"/>
    </source>
</evidence>
<dbReference type="GO" id="GO:0008076">
    <property type="term" value="C:voltage-gated potassium channel complex"/>
    <property type="evidence" value="ECO:0007669"/>
    <property type="project" value="InterPro"/>
</dbReference>
<sequence>MQIVTMPQGPPFPSHVIGSVRHRYPPDDRLITVNVSGLHFQTRDGLFTKYPETLLGDRTRRSSFYREDLDEFFFDRHRPSFDGIFDFYKTGKIRRPVNVPLDVFVMELAYFDMGEALINQVLQQEGCLTGIHGQPGEKVPHSEPRRTIWYLFERPESSILAGILATFSCVITLLSVAGTCFQTLPQYRHEVNVTLTSDLWRNLHEAFRDLFFCIETGCVSWFAFELGIRFYASTSKIKFVKDVLNILDFFAILPYFTSIPESFWWAVITMTTVGHYTRGLGVIPFSHQALP</sequence>
<dbReference type="InterPro" id="IPR011333">
    <property type="entry name" value="SKP1/BTB/POZ_sf"/>
</dbReference>
<feature type="domain" description="Ion transport" evidence="13">
    <location>
        <begin position="167"/>
        <end position="258"/>
    </location>
</feature>